<dbReference type="EMBL" id="FNXF01000010">
    <property type="protein sequence ID" value="SEI00057.1"/>
    <property type="molecule type" value="Genomic_DNA"/>
</dbReference>
<reference evidence="2" key="1">
    <citation type="submission" date="2016-10" db="EMBL/GenBank/DDBJ databases">
        <authorList>
            <person name="Varghese N."/>
            <person name="Submissions S."/>
        </authorList>
    </citation>
    <scope>NUCLEOTIDE SEQUENCE [LARGE SCALE GENOMIC DNA]</scope>
    <source>
        <strain evidence="2">DSM 17616</strain>
    </source>
</reference>
<accession>A0A1H6MLC2</accession>
<keyword evidence="2" id="KW-1185">Reference proteome</keyword>
<dbReference type="Proteomes" id="UP000199371">
    <property type="component" value="Unassembled WGS sequence"/>
</dbReference>
<sequence length="138" mass="15573">MTELSFRLDHNSVMVTPDSWQVLLITPPVECGVPVYKIFSGWDWPEEWRLSSGTHDLSTLKSFDSYFLWQQSSGTVYQLSKNKQPNFTEYVQSVLTSKVLVPAKRSGFEIQFLSAADLDNALKKPATQQACILAPQQG</sequence>
<name>A0A1H6MLC2_9GAMM</name>
<evidence type="ECO:0000313" key="1">
    <source>
        <dbReference type="EMBL" id="SEI00057.1"/>
    </source>
</evidence>
<dbReference type="RefSeq" id="WP_092794289.1">
    <property type="nucleotide sequence ID" value="NZ_FNXF01000010.1"/>
</dbReference>
<dbReference type="OrthoDB" id="5769663at2"/>
<protein>
    <submittedName>
        <fullName evidence="1">Uncharacterized protein</fullName>
    </submittedName>
</protein>
<organism evidence="1 2">
    <name type="scientific">Rheinheimera pacifica</name>
    <dbReference type="NCBI Taxonomy" id="173990"/>
    <lineage>
        <taxon>Bacteria</taxon>
        <taxon>Pseudomonadati</taxon>
        <taxon>Pseudomonadota</taxon>
        <taxon>Gammaproteobacteria</taxon>
        <taxon>Chromatiales</taxon>
        <taxon>Chromatiaceae</taxon>
        <taxon>Rheinheimera</taxon>
    </lineage>
</organism>
<proteinExistence type="predicted"/>
<evidence type="ECO:0000313" key="2">
    <source>
        <dbReference type="Proteomes" id="UP000199371"/>
    </source>
</evidence>
<gene>
    <name evidence="1" type="ORF">SAMN05660691_02726</name>
</gene>
<dbReference type="AlphaFoldDB" id="A0A1H6MLC2"/>